<name>A0ABN3GJ49_9PSEU</name>
<protein>
    <submittedName>
        <fullName evidence="1">Uncharacterized protein</fullName>
    </submittedName>
</protein>
<dbReference type="Proteomes" id="UP001501218">
    <property type="component" value="Unassembled WGS sequence"/>
</dbReference>
<sequence length="44" mass="5137">MDTHRIGLWKCPECGQQWEIHGVENSPRVRKVSRVGWFIAKLMG</sequence>
<comment type="caution">
    <text evidence="1">The sequence shown here is derived from an EMBL/GenBank/DDBJ whole genome shotgun (WGS) entry which is preliminary data.</text>
</comment>
<dbReference type="EMBL" id="BAAARA010000010">
    <property type="protein sequence ID" value="GAA2351621.1"/>
    <property type="molecule type" value="Genomic_DNA"/>
</dbReference>
<organism evidence="1 2">
    <name type="scientific">Saccharopolyspora halophila</name>
    <dbReference type="NCBI Taxonomy" id="405551"/>
    <lineage>
        <taxon>Bacteria</taxon>
        <taxon>Bacillati</taxon>
        <taxon>Actinomycetota</taxon>
        <taxon>Actinomycetes</taxon>
        <taxon>Pseudonocardiales</taxon>
        <taxon>Pseudonocardiaceae</taxon>
        <taxon>Saccharopolyspora</taxon>
    </lineage>
</organism>
<reference evidence="1 2" key="1">
    <citation type="journal article" date="2019" name="Int. J. Syst. Evol. Microbiol.">
        <title>The Global Catalogue of Microorganisms (GCM) 10K type strain sequencing project: providing services to taxonomists for standard genome sequencing and annotation.</title>
        <authorList>
            <consortium name="The Broad Institute Genomics Platform"/>
            <consortium name="The Broad Institute Genome Sequencing Center for Infectious Disease"/>
            <person name="Wu L."/>
            <person name="Ma J."/>
        </authorList>
    </citation>
    <scope>NUCLEOTIDE SEQUENCE [LARGE SCALE GENOMIC DNA]</scope>
    <source>
        <strain evidence="1 2">JCM 16221</strain>
    </source>
</reference>
<keyword evidence="2" id="KW-1185">Reference proteome</keyword>
<dbReference type="RefSeq" id="WP_344132606.1">
    <property type="nucleotide sequence ID" value="NZ_BAAARA010000010.1"/>
</dbReference>
<evidence type="ECO:0000313" key="1">
    <source>
        <dbReference type="EMBL" id="GAA2351621.1"/>
    </source>
</evidence>
<evidence type="ECO:0000313" key="2">
    <source>
        <dbReference type="Proteomes" id="UP001501218"/>
    </source>
</evidence>
<proteinExistence type="predicted"/>
<accession>A0ABN3GJ49</accession>
<gene>
    <name evidence="1" type="ORF">GCM10009854_31800</name>
</gene>